<evidence type="ECO:0000313" key="3">
    <source>
        <dbReference type="Proteomes" id="UP001205185"/>
    </source>
</evidence>
<protein>
    <submittedName>
        <fullName evidence="2">ABC-2 family transporter protein</fullName>
    </submittedName>
</protein>
<proteinExistence type="predicted"/>
<evidence type="ECO:0000256" key="1">
    <source>
        <dbReference type="SAM" id="Phobius"/>
    </source>
</evidence>
<feature type="transmembrane region" description="Helical" evidence="1">
    <location>
        <begin position="178"/>
        <end position="196"/>
    </location>
</feature>
<dbReference type="Proteomes" id="UP001205185">
    <property type="component" value="Unassembled WGS sequence"/>
</dbReference>
<keyword evidence="3" id="KW-1185">Reference proteome</keyword>
<feature type="transmembrane region" description="Helical" evidence="1">
    <location>
        <begin position="225"/>
        <end position="247"/>
    </location>
</feature>
<keyword evidence="1" id="KW-0472">Membrane</keyword>
<organism evidence="2 3">
    <name type="scientific">Actinokineospora diospyrosa</name>
    <dbReference type="NCBI Taxonomy" id="103728"/>
    <lineage>
        <taxon>Bacteria</taxon>
        <taxon>Bacillati</taxon>
        <taxon>Actinomycetota</taxon>
        <taxon>Actinomycetes</taxon>
        <taxon>Pseudonocardiales</taxon>
        <taxon>Pseudonocardiaceae</taxon>
        <taxon>Actinokineospora</taxon>
    </lineage>
</organism>
<comment type="caution">
    <text evidence="2">The sequence shown here is derived from an EMBL/GenBank/DDBJ whole genome shotgun (WGS) entry which is preliminary data.</text>
</comment>
<keyword evidence="1" id="KW-0812">Transmembrane</keyword>
<feature type="transmembrane region" description="Helical" evidence="1">
    <location>
        <begin position="63"/>
        <end position="81"/>
    </location>
</feature>
<feature type="transmembrane region" description="Helical" evidence="1">
    <location>
        <begin position="21"/>
        <end position="43"/>
    </location>
</feature>
<dbReference type="EMBL" id="JAMTCO010000006">
    <property type="protein sequence ID" value="MCP2270166.1"/>
    <property type="molecule type" value="Genomic_DNA"/>
</dbReference>
<gene>
    <name evidence="2" type="ORF">LV75_002667</name>
</gene>
<dbReference type="Pfam" id="PF12730">
    <property type="entry name" value="ABC2_membrane_4"/>
    <property type="match status" value="1"/>
</dbReference>
<reference evidence="2 3" key="1">
    <citation type="submission" date="2022-06" db="EMBL/GenBank/DDBJ databases">
        <title>Genomic Encyclopedia of Archaeal and Bacterial Type Strains, Phase II (KMG-II): from individual species to whole genera.</title>
        <authorList>
            <person name="Goeker M."/>
        </authorList>
    </citation>
    <scope>NUCLEOTIDE SEQUENCE [LARGE SCALE GENOMIC DNA]</scope>
    <source>
        <strain evidence="2 3">DSM 44255</strain>
    </source>
</reference>
<sequence length="251" mass="25337">MIDVIASEAVKTRTVRSTTALVGSCAAAIAVGAAMALISAGVWDASTTAERSSFGGVGDGTDVLFVVRMCLLALGILAATSEYGSGMIRTSLTAVPARRELVLAKACVVAALTLVVGEIVAVLTFLASRLIIGNRAIGDLGSVTDGLPLILSEGLAMTVIALLGFGAGLLLKSTAGALVAMAVLLFGVPMLPLLLLPEPWGARIAAVMPSELATELGASTHLSPLGALVAMTAWVAVALYLGVRAVARRDA</sequence>
<keyword evidence="1" id="KW-1133">Transmembrane helix</keyword>
<feature type="transmembrane region" description="Helical" evidence="1">
    <location>
        <begin position="102"/>
        <end position="127"/>
    </location>
</feature>
<feature type="transmembrane region" description="Helical" evidence="1">
    <location>
        <begin position="147"/>
        <end position="171"/>
    </location>
</feature>
<accession>A0ABT1ICT9</accession>
<name>A0ABT1ICT9_9PSEU</name>
<dbReference type="RefSeq" id="WP_253887151.1">
    <property type="nucleotide sequence ID" value="NZ_BAAAVB010000013.1"/>
</dbReference>
<evidence type="ECO:0000313" key="2">
    <source>
        <dbReference type="EMBL" id="MCP2270166.1"/>
    </source>
</evidence>